<dbReference type="EMBL" id="LGLV01000004">
    <property type="protein sequence ID" value="OBZ97180.1"/>
    <property type="molecule type" value="Genomic_DNA"/>
</dbReference>
<dbReference type="InterPro" id="IPR055170">
    <property type="entry name" value="GFO_IDH_MocA-like_dom"/>
</dbReference>
<reference evidence="4 5" key="1">
    <citation type="journal article" date="2016" name="Syst. Appl. Microbiol.">
        <title>Pararhizobium polonicum sp. nov. isolated from tumors on stone fruit rootstocks.</title>
        <authorList>
            <person name="Pulawska J."/>
            <person name="Kuzmanovic N."/>
            <person name="Willems A."/>
            <person name="Pothier J.F."/>
        </authorList>
    </citation>
    <scope>NUCLEOTIDE SEQUENCE [LARGE SCALE GENOMIC DNA]</scope>
    <source>
        <strain evidence="4 5">F5.1</strain>
    </source>
</reference>
<dbReference type="PANTHER" id="PTHR43818">
    <property type="entry name" value="BCDNA.GH03377"/>
    <property type="match status" value="1"/>
</dbReference>
<dbReference type="STRING" id="1612624.ADU59_02195"/>
<dbReference type="Pfam" id="PF01408">
    <property type="entry name" value="GFO_IDH_MocA"/>
    <property type="match status" value="1"/>
</dbReference>
<dbReference type="Proteomes" id="UP000093111">
    <property type="component" value="Unassembled WGS sequence"/>
</dbReference>
<dbReference type="OrthoDB" id="9776544at2"/>
<dbReference type="InterPro" id="IPR000683">
    <property type="entry name" value="Gfo/Idh/MocA-like_OxRdtase_N"/>
</dbReference>
<dbReference type="RefSeq" id="WP_068951249.1">
    <property type="nucleotide sequence ID" value="NZ_LGLV01000004.1"/>
</dbReference>
<dbReference type="AlphaFoldDB" id="A0A1C7P7K9"/>
<accession>A0A1C7P7K9</accession>
<gene>
    <name evidence="4" type="ORF">ADU59_02195</name>
</gene>
<dbReference type="InterPro" id="IPR036291">
    <property type="entry name" value="NAD(P)-bd_dom_sf"/>
</dbReference>
<evidence type="ECO:0000259" key="3">
    <source>
        <dbReference type="Pfam" id="PF22725"/>
    </source>
</evidence>
<dbReference type="Gene3D" id="3.40.50.720">
    <property type="entry name" value="NAD(P)-binding Rossmann-like Domain"/>
    <property type="match status" value="1"/>
</dbReference>
<dbReference type="Gene3D" id="3.30.360.10">
    <property type="entry name" value="Dihydrodipicolinate Reductase, domain 2"/>
    <property type="match status" value="1"/>
</dbReference>
<dbReference type="PATRIC" id="fig|1612624.7.peg.457"/>
<dbReference type="GO" id="GO:0000166">
    <property type="term" value="F:nucleotide binding"/>
    <property type="evidence" value="ECO:0007669"/>
    <property type="project" value="InterPro"/>
</dbReference>
<keyword evidence="1" id="KW-0560">Oxidoreductase</keyword>
<protein>
    <submittedName>
        <fullName evidence="4">Oxidoreductase</fullName>
    </submittedName>
</protein>
<dbReference type="SUPFAM" id="SSF51735">
    <property type="entry name" value="NAD(P)-binding Rossmann-fold domains"/>
    <property type="match status" value="1"/>
</dbReference>
<proteinExistence type="predicted"/>
<dbReference type="SUPFAM" id="SSF55347">
    <property type="entry name" value="Glyceraldehyde-3-phosphate dehydrogenase-like, C-terminal domain"/>
    <property type="match status" value="1"/>
</dbReference>
<comment type="caution">
    <text evidence="4">The sequence shown here is derived from an EMBL/GenBank/DDBJ whole genome shotgun (WGS) entry which is preliminary data.</text>
</comment>
<feature type="domain" description="GFO/IDH/MocA-like oxidoreductase" evidence="3">
    <location>
        <begin position="129"/>
        <end position="263"/>
    </location>
</feature>
<dbReference type="GO" id="GO:0016491">
    <property type="term" value="F:oxidoreductase activity"/>
    <property type="evidence" value="ECO:0007669"/>
    <property type="project" value="UniProtKB-KW"/>
</dbReference>
<evidence type="ECO:0000256" key="1">
    <source>
        <dbReference type="ARBA" id="ARBA00023002"/>
    </source>
</evidence>
<feature type="domain" description="Gfo/Idh/MocA-like oxidoreductase N-terminal" evidence="2">
    <location>
        <begin position="5"/>
        <end position="118"/>
    </location>
</feature>
<evidence type="ECO:0000259" key="2">
    <source>
        <dbReference type="Pfam" id="PF01408"/>
    </source>
</evidence>
<keyword evidence="5" id="KW-1185">Reference proteome</keyword>
<organism evidence="4 5">
    <name type="scientific">Pararhizobium polonicum</name>
    <dbReference type="NCBI Taxonomy" id="1612624"/>
    <lineage>
        <taxon>Bacteria</taxon>
        <taxon>Pseudomonadati</taxon>
        <taxon>Pseudomonadota</taxon>
        <taxon>Alphaproteobacteria</taxon>
        <taxon>Hyphomicrobiales</taxon>
        <taxon>Rhizobiaceae</taxon>
        <taxon>Rhizobium/Agrobacterium group</taxon>
        <taxon>Pararhizobium</taxon>
    </lineage>
</organism>
<evidence type="ECO:0000313" key="4">
    <source>
        <dbReference type="EMBL" id="OBZ97180.1"/>
    </source>
</evidence>
<dbReference type="Pfam" id="PF22725">
    <property type="entry name" value="GFO_IDH_MocA_C3"/>
    <property type="match status" value="1"/>
</dbReference>
<dbReference type="InterPro" id="IPR050463">
    <property type="entry name" value="Gfo/Idh/MocA_oxidrdct_glycsds"/>
</dbReference>
<dbReference type="PANTHER" id="PTHR43818:SF11">
    <property type="entry name" value="BCDNA.GH03377"/>
    <property type="match status" value="1"/>
</dbReference>
<name>A0A1C7P7K9_9HYPH</name>
<evidence type="ECO:0000313" key="5">
    <source>
        <dbReference type="Proteomes" id="UP000093111"/>
    </source>
</evidence>
<sequence>MRRIGIGIIGCGNISDAYLKAAPKFPVLDIVGVADINPTAAQAKAEAYGVAAMTIDGLLADPRIAIVLNLTTPQHHVPVGLQAVAQGKHVYSEKPLATTLADAERLVSAAREKGVRVGCAPDTFLGGSHQTARRVIDEGTIGTIVGGSAFMQVAGHELWHPNPDFYYQPGGGPMLDMGPYYLTCLVNLLGPVKSVTGQAKSSYPTRTIGSGPREGQVVTVEVPTHISGLLDFENGAAISITTSFDVWKHEHNHIELYGTTGAMIVSDPNQFQGDIRTSERKGDWTVAEQVHSYGDGNYRILGLADMAQAIVSGREHRANLDLSLHVLEIMESIIRSAEIGQRIDLKHGCARPAPMRADLPFGILE</sequence>